<gene>
    <name evidence="2" type="ORF">CKM354_000448400</name>
</gene>
<evidence type="ECO:0000313" key="2">
    <source>
        <dbReference type="EMBL" id="GIZ41169.1"/>
    </source>
</evidence>
<feature type="compositionally biased region" description="Low complexity" evidence="1">
    <location>
        <begin position="15"/>
        <end position="25"/>
    </location>
</feature>
<evidence type="ECO:0000256" key="1">
    <source>
        <dbReference type="SAM" id="MobiDB-lite"/>
    </source>
</evidence>
<reference evidence="2 3" key="1">
    <citation type="submission" date="2021-01" db="EMBL/GenBank/DDBJ databases">
        <title>Cercospora kikuchii MAFF 305040 whole genome shotgun sequence.</title>
        <authorList>
            <person name="Kashiwa T."/>
            <person name="Suzuki T."/>
        </authorList>
    </citation>
    <scope>NUCLEOTIDE SEQUENCE [LARGE SCALE GENOMIC DNA]</scope>
    <source>
        <strain evidence="2 3">MAFF 305040</strain>
    </source>
</reference>
<sequence length="509" mass="55952">MATPSTQKAGLPTRSSLPLDLDNSNSKDQNTALITALQALDIMGGPTWKIEERRDLLRMRTDYDLTDEQVHDLIGRIYGEAWRNSSPQRKKYTVKDIRDEISSRWKAGHRHGHYETIDPEGGVYDANETYERAQSDQRIRNAAHRTGGSNWLREDGQGALATPNMPIPLFPNPTPYRRDPESFAAAFTADQARKKGQRAAQSAAVSPGQRSNTTGRLRRAATLASSTTPAASSQSTTAAGPSTRRAARNTATSLPLSQPAQSTVQPAPSTSTRPGRTPKVRASPKLEMIHSQDMDIENDRLTLPSDRTVKTIDKSLAIYKHGGELDRVWNPRRQRFDDLIRCDGDVCNKCNDCGRSGGLAIKIRRSPTDGLPFVHLGLNSIQNGNGEYIFSHTGAPSPSEFTVPPHRHTTEVEIWCRSGGEDMRVTVLGCVAERCAICSPATFERDGGDINYHKDGGFYGENEVAESDEEESDWTDTDEDEADGSLDEPGNEDIDDGTSVADENEMAIE</sequence>
<feature type="compositionally biased region" description="Acidic residues" evidence="1">
    <location>
        <begin position="463"/>
        <end position="509"/>
    </location>
</feature>
<keyword evidence="3" id="KW-1185">Reference proteome</keyword>
<feature type="compositionally biased region" description="Low complexity" evidence="1">
    <location>
        <begin position="220"/>
        <end position="243"/>
    </location>
</feature>
<feature type="region of interest" description="Disordered" evidence="1">
    <location>
        <begin position="457"/>
        <end position="509"/>
    </location>
</feature>
<name>A0A9P3CBI4_9PEZI</name>
<accession>A0A9P3CBI4</accession>
<dbReference type="AlphaFoldDB" id="A0A9P3CBI4"/>
<dbReference type="OrthoDB" id="3650518at2759"/>
<protein>
    <submittedName>
        <fullName evidence="2">Uncharacterized protein</fullName>
    </submittedName>
</protein>
<proteinExistence type="predicted"/>
<feature type="region of interest" description="Disordered" evidence="1">
    <location>
        <begin position="144"/>
        <end position="283"/>
    </location>
</feature>
<dbReference type="EMBL" id="BOLY01000003">
    <property type="protein sequence ID" value="GIZ41169.1"/>
    <property type="molecule type" value="Genomic_DNA"/>
</dbReference>
<dbReference type="RefSeq" id="XP_044655656.1">
    <property type="nucleotide sequence ID" value="XM_044799721.1"/>
</dbReference>
<feature type="compositionally biased region" description="Polar residues" evidence="1">
    <location>
        <begin position="249"/>
        <end position="274"/>
    </location>
</feature>
<evidence type="ECO:0000313" key="3">
    <source>
        <dbReference type="Proteomes" id="UP000825890"/>
    </source>
</evidence>
<dbReference type="Proteomes" id="UP000825890">
    <property type="component" value="Unassembled WGS sequence"/>
</dbReference>
<feature type="region of interest" description="Disordered" evidence="1">
    <location>
        <begin position="1"/>
        <end position="25"/>
    </location>
</feature>
<organism evidence="2 3">
    <name type="scientific">Cercospora kikuchii</name>
    <dbReference type="NCBI Taxonomy" id="84275"/>
    <lineage>
        <taxon>Eukaryota</taxon>
        <taxon>Fungi</taxon>
        <taxon>Dikarya</taxon>
        <taxon>Ascomycota</taxon>
        <taxon>Pezizomycotina</taxon>
        <taxon>Dothideomycetes</taxon>
        <taxon>Dothideomycetidae</taxon>
        <taxon>Mycosphaerellales</taxon>
        <taxon>Mycosphaerellaceae</taxon>
        <taxon>Cercospora</taxon>
    </lineage>
</organism>
<feature type="compositionally biased region" description="Pro residues" evidence="1">
    <location>
        <begin position="165"/>
        <end position="174"/>
    </location>
</feature>
<dbReference type="GeneID" id="68290059"/>
<feature type="compositionally biased region" description="Polar residues" evidence="1">
    <location>
        <begin position="199"/>
        <end position="212"/>
    </location>
</feature>
<comment type="caution">
    <text evidence="2">The sequence shown here is derived from an EMBL/GenBank/DDBJ whole genome shotgun (WGS) entry which is preliminary data.</text>
</comment>